<keyword evidence="1" id="KW-0472">Membrane</keyword>
<dbReference type="EMBL" id="PXYW01000001">
    <property type="protein sequence ID" value="PSR35557.1"/>
    <property type="molecule type" value="Genomic_DNA"/>
</dbReference>
<evidence type="ECO:0000259" key="2">
    <source>
        <dbReference type="Pfam" id="PF02517"/>
    </source>
</evidence>
<keyword evidence="1" id="KW-0812">Transmembrane</keyword>
<feature type="transmembrane region" description="Helical" evidence="1">
    <location>
        <begin position="106"/>
        <end position="126"/>
    </location>
</feature>
<dbReference type="PANTHER" id="PTHR36435">
    <property type="entry name" value="SLR1288 PROTEIN"/>
    <property type="match status" value="1"/>
</dbReference>
<dbReference type="GO" id="GO:0080120">
    <property type="term" value="P:CAAX-box protein maturation"/>
    <property type="evidence" value="ECO:0007669"/>
    <property type="project" value="UniProtKB-ARBA"/>
</dbReference>
<dbReference type="Proteomes" id="UP000242972">
    <property type="component" value="Unassembled WGS sequence"/>
</dbReference>
<dbReference type="AlphaFoldDB" id="A0A2T2XM50"/>
<protein>
    <recommendedName>
        <fullName evidence="2">CAAX prenyl protease 2/Lysostaphin resistance protein A-like domain-containing protein</fullName>
    </recommendedName>
</protein>
<dbReference type="InterPro" id="IPR052710">
    <property type="entry name" value="CAAX_protease"/>
</dbReference>
<evidence type="ECO:0000313" key="3">
    <source>
        <dbReference type="EMBL" id="PSR35557.1"/>
    </source>
</evidence>
<feature type="transmembrane region" description="Helical" evidence="1">
    <location>
        <begin position="220"/>
        <end position="239"/>
    </location>
</feature>
<feature type="transmembrane region" description="Helical" evidence="1">
    <location>
        <begin position="251"/>
        <end position="274"/>
    </location>
</feature>
<feature type="domain" description="CAAX prenyl protease 2/Lysostaphin resistance protein A-like" evidence="2">
    <location>
        <begin position="229"/>
        <end position="315"/>
    </location>
</feature>
<evidence type="ECO:0000313" key="4">
    <source>
        <dbReference type="Proteomes" id="UP000242972"/>
    </source>
</evidence>
<feature type="transmembrane region" description="Helical" evidence="1">
    <location>
        <begin position="51"/>
        <end position="68"/>
    </location>
</feature>
<feature type="transmembrane region" description="Helical" evidence="1">
    <location>
        <begin position="138"/>
        <end position="158"/>
    </location>
</feature>
<reference evidence="3 4" key="1">
    <citation type="journal article" date="2014" name="BMC Genomics">
        <title>Comparison of environmental and isolate Sulfobacillus genomes reveals diverse carbon, sulfur, nitrogen, and hydrogen metabolisms.</title>
        <authorList>
            <person name="Justice N.B."/>
            <person name="Norman A."/>
            <person name="Brown C.T."/>
            <person name="Singh A."/>
            <person name="Thomas B.C."/>
            <person name="Banfield J.F."/>
        </authorList>
    </citation>
    <scope>NUCLEOTIDE SEQUENCE [LARGE SCALE GENOMIC DNA]</scope>
    <source>
        <strain evidence="3">AMDSBA4</strain>
    </source>
</reference>
<dbReference type="Pfam" id="PF02517">
    <property type="entry name" value="Rce1-like"/>
    <property type="match status" value="1"/>
</dbReference>
<feature type="transmembrane region" description="Helical" evidence="1">
    <location>
        <begin position="25"/>
        <end position="44"/>
    </location>
</feature>
<organism evidence="3 4">
    <name type="scientific">Sulfobacillus benefaciens</name>
    <dbReference type="NCBI Taxonomy" id="453960"/>
    <lineage>
        <taxon>Bacteria</taxon>
        <taxon>Bacillati</taxon>
        <taxon>Bacillota</taxon>
        <taxon>Clostridia</taxon>
        <taxon>Eubacteriales</taxon>
        <taxon>Clostridiales Family XVII. Incertae Sedis</taxon>
        <taxon>Sulfobacillus</taxon>
    </lineage>
</organism>
<name>A0A2T2XM50_9FIRM</name>
<comment type="caution">
    <text evidence="3">The sequence shown here is derived from an EMBL/GenBank/DDBJ whole genome shotgun (WGS) entry which is preliminary data.</text>
</comment>
<dbReference type="GO" id="GO:0004175">
    <property type="term" value="F:endopeptidase activity"/>
    <property type="evidence" value="ECO:0007669"/>
    <property type="project" value="UniProtKB-ARBA"/>
</dbReference>
<dbReference type="PANTHER" id="PTHR36435:SF1">
    <property type="entry name" value="CAAX AMINO TERMINAL PROTEASE FAMILY PROTEIN"/>
    <property type="match status" value="1"/>
</dbReference>
<evidence type="ECO:0000256" key="1">
    <source>
        <dbReference type="SAM" id="Phobius"/>
    </source>
</evidence>
<gene>
    <name evidence="3" type="ORF">C7B46_00795</name>
</gene>
<sequence length="325" mass="34816">MRRYFGMVSVVVALAAGIILSGHNPALWLLLAGLAWIFAFGLWGALWPNPLWALVTTVVLGTVALFVWHQTFPVTAGVLVVVTAAIATISSRLARIRQPSGLRWYDGLWAAVLFVLASIVVSITQIGTKQPLGQNLPVLVSVYLLTPAIEVGIIYLVLRHSHILKEFLRRNYRGASMAHVVTGIAVGIGLTVLMGIAVSLEQKIAHIRVQSNNPFLYARGLNPHTVLAAILVGLAVVVAAPITEEALFRGILFGGFLTRVPYPVATLGAALLFGAAHMDLTLLIPLTLAGLVLNAVYRRNQSLVPSTVAHATFNGLSVILAVFVH</sequence>
<proteinExistence type="predicted"/>
<keyword evidence="1" id="KW-1133">Transmembrane helix</keyword>
<feature type="transmembrane region" description="Helical" evidence="1">
    <location>
        <begin position="74"/>
        <end position="94"/>
    </location>
</feature>
<accession>A0A2T2XM50</accession>
<dbReference type="InterPro" id="IPR003675">
    <property type="entry name" value="Rce1/LyrA-like_dom"/>
</dbReference>
<feature type="transmembrane region" description="Helical" evidence="1">
    <location>
        <begin position="304"/>
        <end position="324"/>
    </location>
</feature>
<feature type="transmembrane region" description="Helical" evidence="1">
    <location>
        <begin position="178"/>
        <end position="200"/>
    </location>
</feature>
<feature type="transmembrane region" description="Helical" evidence="1">
    <location>
        <begin position="280"/>
        <end position="297"/>
    </location>
</feature>